<sequence>MTIGKISVSLESSLLDFLAQYQETHQVRSKSEVVARALALLRERELEGQYAAALAEWQGSGDAELWDGVTGDGVTGEGLGEDHDAAR</sequence>
<feature type="region of interest" description="Disordered" evidence="1">
    <location>
        <begin position="66"/>
        <end position="87"/>
    </location>
</feature>
<evidence type="ECO:0008006" key="4">
    <source>
        <dbReference type="Google" id="ProtNLM"/>
    </source>
</evidence>
<accession>A0ABU4DPA8</accession>
<keyword evidence="3" id="KW-1185">Reference proteome</keyword>
<gene>
    <name evidence="2" type="ORF">ORD21_06635</name>
</gene>
<protein>
    <recommendedName>
        <fullName evidence="4">Antitoxin</fullName>
    </recommendedName>
</protein>
<evidence type="ECO:0000313" key="3">
    <source>
        <dbReference type="Proteomes" id="UP001276150"/>
    </source>
</evidence>
<name>A0ABU4DPA8_9DEIO</name>
<organism evidence="2 3">
    <name type="scientific">Deinococcus arenicola</name>
    <dbReference type="NCBI Taxonomy" id="2994950"/>
    <lineage>
        <taxon>Bacteria</taxon>
        <taxon>Thermotogati</taxon>
        <taxon>Deinococcota</taxon>
        <taxon>Deinococci</taxon>
        <taxon>Deinococcales</taxon>
        <taxon>Deinococcaceae</taxon>
        <taxon>Deinococcus</taxon>
    </lineage>
</organism>
<dbReference type="Proteomes" id="UP001276150">
    <property type="component" value="Unassembled WGS sequence"/>
</dbReference>
<proteinExistence type="predicted"/>
<dbReference type="RefSeq" id="WP_317639585.1">
    <property type="nucleotide sequence ID" value="NZ_JAPMIV010000008.1"/>
</dbReference>
<dbReference type="EMBL" id="JAPMIV010000008">
    <property type="protein sequence ID" value="MDV6374267.1"/>
    <property type="molecule type" value="Genomic_DNA"/>
</dbReference>
<evidence type="ECO:0000256" key="1">
    <source>
        <dbReference type="SAM" id="MobiDB-lite"/>
    </source>
</evidence>
<evidence type="ECO:0000313" key="2">
    <source>
        <dbReference type="EMBL" id="MDV6374267.1"/>
    </source>
</evidence>
<comment type="caution">
    <text evidence="2">The sequence shown here is derived from an EMBL/GenBank/DDBJ whole genome shotgun (WGS) entry which is preliminary data.</text>
</comment>
<dbReference type="SUPFAM" id="SSF47598">
    <property type="entry name" value="Ribbon-helix-helix"/>
    <property type="match status" value="1"/>
</dbReference>
<reference evidence="2 3" key="1">
    <citation type="submission" date="2022-11" db="EMBL/GenBank/DDBJ databases">
        <title>Deinococcus ZS9-10, Low Temperature and Draught-tolerating, UV-resistant Bacteria from Continental Antarctica.</title>
        <authorList>
            <person name="Cheng L."/>
        </authorList>
    </citation>
    <scope>NUCLEOTIDE SEQUENCE [LARGE SCALE GENOMIC DNA]</scope>
    <source>
        <strain evidence="2 3">ZS9-10</strain>
    </source>
</reference>
<dbReference type="InterPro" id="IPR010985">
    <property type="entry name" value="Ribbon_hlx_hlx"/>
</dbReference>